<sequence>RLSSQWNEEIVEVATWQNDVKVKSQISRLRLEDRSLFQGDGIDRTLKENLGPNSKLAHQLSKPIMDYYYYMLGESTLGVLTWQGGGGCIWIV</sequence>
<proteinExistence type="predicted"/>
<dbReference type="Proteomes" id="UP000265520">
    <property type="component" value="Unassembled WGS sequence"/>
</dbReference>
<protein>
    <submittedName>
        <fullName evidence="1">Uncharacterized protein</fullName>
    </submittedName>
</protein>
<evidence type="ECO:0000313" key="1">
    <source>
        <dbReference type="EMBL" id="MCI33473.1"/>
    </source>
</evidence>
<name>A0A392RA39_9FABA</name>
<organism evidence="1 2">
    <name type="scientific">Trifolium medium</name>
    <dbReference type="NCBI Taxonomy" id="97028"/>
    <lineage>
        <taxon>Eukaryota</taxon>
        <taxon>Viridiplantae</taxon>
        <taxon>Streptophyta</taxon>
        <taxon>Embryophyta</taxon>
        <taxon>Tracheophyta</taxon>
        <taxon>Spermatophyta</taxon>
        <taxon>Magnoliopsida</taxon>
        <taxon>eudicotyledons</taxon>
        <taxon>Gunneridae</taxon>
        <taxon>Pentapetalae</taxon>
        <taxon>rosids</taxon>
        <taxon>fabids</taxon>
        <taxon>Fabales</taxon>
        <taxon>Fabaceae</taxon>
        <taxon>Papilionoideae</taxon>
        <taxon>50 kb inversion clade</taxon>
        <taxon>NPAAA clade</taxon>
        <taxon>Hologalegina</taxon>
        <taxon>IRL clade</taxon>
        <taxon>Trifolieae</taxon>
        <taxon>Trifolium</taxon>
    </lineage>
</organism>
<accession>A0A392RA39</accession>
<reference evidence="1 2" key="1">
    <citation type="journal article" date="2018" name="Front. Plant Sci.">
        <title>Red Clover (Trifolium pratense) and Zigzag Clover (T. medium) - A Picture of Genomic Similarities and Differences.</title>
        <authorList>
            <person name="Dluhosova J."/>
            <person name="Istvanek J."/>
            <person name="Nedelnik J."/>
            <person name="Repkova J."/>
        </authorList>
    </citation>
    <scope>NUCLEOTIDE SEQUENCE [LARGE SCALE GENOMIC DNA]</scope>
    <source>
        <strain evidence="2">cv. 10/8</strain>
        <tissue evidence="1">Leaf</tissue>
    </source>
</reference>
<dbReference type="AlphaFoldDB" id="A0A392RA39"/>
<evidence type="ECO:0000313" key="2">
    <source>
        <dbReference type="Proteomes" id="UP000265520"/>
    </source>
</evidence>
<keyword evidence="2" id="KW-1185">Reference proteome</keyword>
<dbReference type="EMBL" id="LXQA010204657">
    <property type="protein sequence ID" value="MCI33473.1"/>
    <property type="molecule type" value="Genomic_DNA"/>
</dbReference>
<comment type="caution">
    <text evidence="1">The sequence shown here is derived from an EMBL/GenBank/DDBJ whole genome shotgun (WGS) entry which is preliminary data.</text>
</comment>
<feature type="non-terminal residue" evidence="1">
    <location>
        <position position="1"/>
    </location>
</feature>